<dbReference type="AlphaFoldDB" id="A0A5D0P044"/>
<dbReference type="Proteomes" id="UP000323380">
    <property type="component" value="Unassembled WGS sequence"/>
</dbReference>
<keyword evidence="3" id="KW-1185">Reference proteome</keyword>
<dbReference type="InterPro" id="IPR032710">
    <property type="entry name" value="NTF2-like_dom_sf"/>
</dbReference>
<accession>A0A5D0P044</accession>
<name>A0A5D0P044_9ACTN</name>
<dbReference type="STRING" id="1220554.GCA_001552135_07542"/>
<feature type="domain" description="SnoaL-like" evidence="1">
    <location>
        <begin position="26"/>
        <end position="119"/>
    </location>
</feature>
<dbReference type="SUPFAM" id="SSF54427">
    <property type="entry name" value="NTF2-like"/>
    <property type="match status" value="1"/>
</dbReference>
<organism evidence="2 3">
    <name type="scientific">Actinomadura chibensis</name>
    <dbReference type="NCBI Taxonomy" id="392828"/>
    <lineage>
        <taxon>Bacteria</taxon>
        <taxon>Bacillati</taxon>
        <taxon>Actinomycetota</taxon>
        <taxon>Actinomycetes</taxon>
        <taxon>Streptosporangiales</taxon>
        <taxon>Thermomonosporaceae</taxon>
        <taxon>Actinomadura</taxon>
    </lineage>
</organism>
<dbReference type="InterPro" id="IPR037401">
    <property type="entry name" value="SnoaL-like"/>
</dbReference>
<evidence type="ECO:0000313" key="3">
    <source>
        <dbReference type="Proteomes" id="UP000323380"/>
    </source>
</evidence>
<reference evidence="2 3" key="1">
    <citation type="submission" date="2019-08" db="EMBL/GenBank/DDBJ databases">
        <title>Actinomadura sp. nov. CYP1-5 isolated from mountain soil.</title>
        <authorList>
            <person name="Songsumanus A."/>
            <person name="Kuncharoen N."/>
            <person name="Kudo T."/>
            <person name="Yuki M."/>
            <person name="Igarashi Y."/>
            <person name="Tanasupawat S."/>
        </authorList>
    </citation>
    <scope>NUCLEOTIDE SEQUENCE [LARGE SCALE GENOMIC DNA]</scope>
    <source>
        <strain evidence="2 3">JCM 14158</strain>
    </source>
</reference>
<comment type="caution">
    <text evidence="2">The sequence shown here is derived from an EMBL/GenBank/DDBJ whole genome shotgun (WGS) entry which is preliminary data.</text>
</comment>
<protein>
    <submittedName>
        <fullName evidence="2">Nuclear transport factor 2 family protein</fullName>
    </submittedName>
</protein>
<sequence length="144" mass="16009">MCWEWTIYSVSDMGSHNSVTELNDLFVETMNAGDLEGALSCWDENTVFQTGPGTPPARGMDQLRAALAEFLELKPHLSIKELHRVEADDIVLVALRWELTGTGPDGTPVEMSAIDSNVFRRRPDGTWRIVIDNPFHSAHIGLDS</sequence>
<dbReference type="Pfam" id="PF12680">
    <property type="entry name" value="SnoaL_2"/>
    <property type="match status" value="1"/>
</dbReference>
<evidence type="ECO:0000259" key="1">
    <source>
        <dbReference type="Pfam" id="PF12680"/>
    </source>
</evidence>
<gene>
    <name evidence="2" type="ORF">FXF69_12255</name>
</gene>
<evidence type="ECO:0000313" key="2">
    <source>
        <dbReference type="EMBL" id="TYB49788.1"/>
    </source>
</evidence>
<dbReference type="Gene3D" id="3.10.450.50">
    <property type="match status" value="1"/>
</dbReference>
<proteinExistence type="predicted"/>
<dbReference type="EMBL" id="VSFG01000001">
    <property type="protein sequence ID" value="TYB49788.1"/>
    <property type="molecule type" value="Genomic_DNA"/>
</dbReference>